<organism evidence="2 3">
    <name type="scientific">Streptomyces capitiformicae</name>
    <dbReference type="NCBI Taxonomy" id="2014920"/>
    <lineage>
        <taxon>Bacteria</taxon>
        <taxon>Bacillati</taxon>
        <taxon>Actinomycetota</taxon>
        <taxon>Actinomycetes</taxon>
        <taxon>Kitasatosporales</taxon>
        <taxon>Streptomycetaceae</taxon>
        <taxon>Streptomyces</taxon>
    </lineage>
</organism>
<protein>
    <recommendedName>
        <fullName evidence="1">DUF397 domain-containing protein</fullName>
    </recommendedName>
</protein>
<evidence type="ECO:0000313" key="2">
    <source>
        <dbReference type="EMBL" id="GHH82152.1"/>
    </source>
</evidence>
<keyword evidence="3" id="KW-1185">Reference proteome</keyword>
<dbReference type="Pfam" id="PF04149">
    <property type="entry name" value="DUF397"/>
    <property type="match status" value="1"/>
</dbReference>
<proteinExistence type="predicted"/>
<reference evidence="2" key="2">
    <citation type="submission" date="2020-09" db="EMBL/GenBank/DDBJ databases">
        <authorList>
            <person name="Sun Q."/>
            <person name="Zhou Y."/>
        </authorList>
    </citation>
    <scope>NUCLEOTIDE SEQUENCE</scope>
    <source>
        <strain evidence="2">CGMCC 4.7403</strain>
    </source>
</reference>
<feature type="domain" description="DUF397" evidence="1">
    <location>
        <begin position="6"/>
        <end position="56"/>
    </location>
</feature>
<evidence type="ECO:0000313" key="3">
    <source>
        <dbReference type="Proteomes" id="UP000603227"/>
    </source>
</evidence>
<dbReference type="EMBL" id="BNAT01000002">
    <property type="protein sequence ID" value="GHH82152.1"/>
    <property type="molecule type" value="Genomic_DNA"/>
</dbReference>
<name>A0A919L345_9ACTN</name>
<dbReference type="AlphaFoldDB" id="A0A919L345"/>
<sequence>MHTHIWEKSSYCQEGDACVHISAVPETIHITETADPTQAVLDASPSAFGALLRALREKGSSADVRQSY</sequence>
<comment type="caution">
    <text evidence="2">The sequence shown here is derived from an EMBL/GenBank/DDBJ whole genome shotgun (WGS) entry which is preliminary data.</text>
</comment>
<dbReference type="Proteomes" id="UP000603227">
    <property type="component" value="Unassembled WGS sequence"/>
</dbReference>
<dbReference type="InterPro" id="IPR007278">
    <property type="entry name" value="DUF397"/>
</dbReference>
<accession>A0A919L345</accession>
<gene>
    <name evidence="2" type="ORF">GCM10017771_05570</name>
</gene>
<reference evidence="2" key="1">
    <citation type="journal article" date="2014" name="Int. J. Syst. Evol. Microbiol.">
        <title>Complete genome sequence of Corynebacterium casei LMG S-19264T (=DSM 44701T), isolated from a smear-ripened cheese.</title>
        <authorList>
            <consortium name="US DOE Joint Genome Institute (JGI-PGF)"/>
            <person name="Walter F."/>
            <person name="Albersmeier A."/>
            <person name="Kalinowski J."/>
            <person name="Ruckert C."/>
        </authorList>
    </citation>
    <scope>NUCLEOTIDE SEQUENCE</scope>
    <source>
        <strain evidence="2">CGMCC 4.7403</strain>
    </source>
</reference>
<dbReference type="RefSeq" id="WP_189780755.1">
    <property type="nucleotide sequence ID" value="NZ_BNAT01000002.1"/>
</dbReference>
<evidence type="ECO:0000259" key="1">
    <source>
        <dbReference type="Pfam" id="PF04149"/>
    </source>
</evidence>